<evidence type="ECO:0000313" key="1">
    <source>
        <dbReference type="EMBL" id="PZV76778.1"/>
    </source>
</evidence>
<dbReference type="AlphaFoldDB" id="A0A326RN45"/>
<dbReference type="EMBL" id="QKTX01000022">
    <property type="protein sequence ID" value="PZV76778.1"/>
    <property type="molecule type" value="Genomic_DNA"/>
</dbReference>
<evidence type="ECO:0000313" key="2">
    <source>
        <dbReference type="Proteomes" id="UP000248917"/>
    </source>
</evidence>
<reference evidence="1 2" key="1">
    <citation type="submission" date="2018-06" db="EMBL/GenBank/DDBJ databases">
        <title>Genomic Encyclopedia of Archaeal and Bacterial Type Strains, Phase II (KMG-II): from individual species to whole genera.</title>
        <authorList>
            <person name="Goeker M."/>
        </authorList>
    </citation>
    <scope>NUCLEOTIDE SEQUENCE [LARGE SCALE GENOMIC DNA]</scope>
    <source>
        <strain evidence="1 2">T4</strain>
    </source>
</reference>
<gene>
    <name evidence="1" type="ORF">CLV31_1228</name>
</gene>
<sequence>MNIKSLLVSALLISAIQGDLLAKGPNAENGIVQPLLENDPQTIISNYIKAVGGKEKVASIKNATMTGEASFMGQSITIKTVADSENERLLQSTSVGGNVMQQTVLMNGKAQIMAMGQVQEVPDELTAMIKTQTYVFPEPRYEEMGYELSYEGTEEIEEEVTHKIKISAPNGMVTFEYYSAESNLKIRTSSDATGDVTYSNYQEVDGVKFPMTLKIKNPMLPEALVTQMTSVKFNQALTEADFQ</sequence>
<evidence type="ECO:0008006" key="3">
    <source>
        <dbReference type="Google" id="ProtNLM"/>
    </source>
</evidence>
<comment type="caution">
    <text evidence="1">The sequence shown here is derived from an EMBL/GenBank/DDBJ whole genome shotgun (WGS) entry which is preliminary data.</text>
</comment>
<proteinExistence type="predicted"/>
<name>A0A326RN45_9BACT</name>
<dbReference type="Gene3D" id="2.50.20.10">
    <property type="entry name" value="Lipoprotein localisation LolA/LolB/LppX"/>
    <property type="match status" value="1"/>
</dbReference>
<organism evidence="1 2">
    <name type="scientific">Algoriphagus aquaeductus</name>
    <dbReference type="NCBI Taxonomy" id="475299"/>
    <lineage>
        <taxon>Bacteria</taxon>
        <taxon>Pseudomonadati</taxon>
        <taxon>Bacteroidota</taxon>
        <taxon>Cytophagia</taxon>
        <taxon>Cytophagales</taxon>
        <taxon>Cyclobacteriaceae</taxon>
        <taxon>Algoriphagus</taxon>
    </lineage>
</organism>
<accession>A0A326RN45</accession>
<dbReference type="Proteomes" id="UP000248917">
    <property type="component" value="Unassembled WGS sequence"/>
</dbReference>
<protein>
    <recommendedName>
        <fullName evidence="3">Outer membrane lipoprotein-sorting protein</fullName>
    </recommendedName>
</protein>
<keyword evidence="2" id="KW-1185">Reference proteome</keyword>
<dbReference type="OrthoDB" id="9811314at2"/>
<dbReference type="RefSeq" id="WP_111394862.1">
    <property type="nucleotide sequence ID" value="NZ_QKTX01000022.1"/>
</dbReference>